<evidence type="ECO:0000313" key="4">
    <source>
        <dbReference type="Proteomes" id="UP000886833"/>
    </source>
</evidence>
<comment type="caution">
    <text evidence="3">The sequence shown here is derived from an EMBL/GenBank/DDBJ whole genome shotgun (WGS) entry which is preliminary data.</text>
</comment>
<organism evidence="3 4">
    <name type="scientific">Candidatus Onthousia faecipullorum</name>
    <dbReference type="NCBI Taxonomy" id="2840887"/>
    <lineage>
        <taxon>Bacteria</taxon>
        <taxon>Bacillati</taxon>
        <taxon>Bacillota</taxon>
        <taxon>Bacilli</taxon>
        <taxon>Candidatus Onthousia</taxon>
    </lineage>
</organism>
<dbReference type="GO" id="GO:0009435">
    <property type="term" value="P:NAD+ biosynthetic process"/>
    <property type="evidence" value="ECO:0007669"/>
    <property type="project" value="InterPro"/>
</dbReference>
<reference evidence="3" key="1">
    <citation type="submission" date="2020-10" db="EMBL/GenBank/DDBJ databases">
        <authorList>
            <person name="Gilroy R."/>
        </authorList>
    </citation>
    <scope>NUCLEOTIDE SEQUENCE</scope>
    <source>
        <strain evidence="3">CHK195-26880</strain>
    </source>
</reference>
<dbReference type="CDD" id="cd07570">
    <property type="entry name" value="GAT_Gln-NAD-synth"/>
    <property type="match status" value="1"/>
</dbReference>
<name>A0A9D1KCA0_9FIRM</name>
<feature type="non-terminal residue" evidence="3">
    <location>
        <position position="137"/>
    </location>
</feature>
<dbReference type="Pfam" id="PF00795">
    <property type="entry name" value="CN_hydrolase"/>
    <property type="match status" value="1"/>
</dbReference>
<dbReference type="InterPro" id="IPR036526">
    <property type="entry name" value="C-N_Hydrolase_sf"/>
</dbReference>
<sequence length="137" mass="15223">MLEYGFVRVGAIVNKLVLASPMDNAKEIVKMIKKADKEGVSIVTTAELALTGYTCSDLFLQDELLDEAEKALGIIIESTKDLDIISIIGMPIRCNNQLLNTAVVIEKGNIIGVVPKTYIPNYSEFYENRWFTSSFDL</sequence>
<accession>A0A9D1KCA0</accession>
<evidence type="ECO:0000256" key="1">
    <source>
        <dbReference type="ARBA" id="ARBA00022598"/>
    </source>
</evidence>
<dbReference type="GO" id="GO:0005737">
    <property type="term" value="C:cytoplasm"/>
    <property type="evidence" value="ECO:0007669"/>
    <property type="project" value="InterPro"/>
</dbReference>
<dbReference type="PANTHER" id="PTHR23090:SF9">
    <property type="entry name" value="GLUTAMINE-DEPENDENT NAD(+) SYNTHETASE"/>
    <property type="match status" value="1"/>
</dbReference>
<reference evidence="3" key="2">
    <citation type="journal article" date="2021" name="PeerJ">
        <title>Extensive microbial diversity within the chicken gut microbiome revealed by metagenomics and culture.</title>
        <authorList>
            <person name="Gilroy R."/>
            <person name="Ravi A."/>
            <person name="Getino M."/>
            <person name="Pursley I."/>
            <person name="Horton D.L."/>
            <person name="Alikhan N.F."/>
            <person name="Baker D."/>
            <person name="Gharbi K."/>
            <person name="Hall N."/>
            <person name="Watson M."/>
            <person name="Adriaenssens E.M."/>
            <person name="Foster-Nyarko E."/>
            <person name="Jarju S."/>
            <person name="Secka A."/>
            <person name="Antonio M."/>
            <person name="Oren A."/>
            <person name="Chaudhuri R.R."/>
            <person name="La Ragione R."/>
            <person name="Hildebrand F."/>
            <person name="Pallen M.J."/>
        </authorList>
    </citation>
    <scope>NUCLEOTIDE SEQUENCE</scope>
    <source>
        <strain evidence="3">CHK195-26880</strain>
    </source>
</reference>
<evidence type="ECO:0000259" key="2">
    <source>
        <dbReference type="PROSITE" id="PS50263"/>
    </source>
</evidence>
<dbReference type="SUPFAM" id="SSF56317">
    <property type="entry name" value="Carbon-nitrogen hydrolase"/>
    <property type="match status" value="1"/>
</dbReference>
<dbReference type="GO" id="GO:0003952">
    <property type="term" value="F:NAD+ synthase (glutamine-hydrolyzing) activity"/>
    <property type="evidence" value="ECO:0007669"/>
    <property type="project" value="InterPro"/>
</dbReference>
<dbReference type="Gene3D" id="3.60.110.10">
    <property type="entry name" value="Carbon-nitrogen hydrolase"/>
    <property type="match status" value="1"/>
</dbReference>
<dbReference type="AlphaFoldDB" id="A0A9D1KCA0"/>
<feature type="domain" description="CN hydrolase" evidence="2">
    <location>
        <begin position="7"/>
        <end position="137"/>
    </location>
</feature>
<dbReference type="InterPro" id="IPR003010">
    <property type="entry name" value="C-N_Hydrolase"/>
</dbReference>
<gene>
    <name evidence="3" type="ORF">IAB59_01415</name>
</gene>
<keyword evidence="1" id="KW-0436">Ligase</keyword>
<dbReference type="PANTHER" id="PTHR23090">
    <property type="entry name" value="NH 3 /GLUTAMINE-DEPENDENT NAD + SYNTHETASE"/>
    <property type="match status" value="1"/>
</dbReference>
<dbReference type="GO" id="GO:0004359">
    <property type="term" value="F:glutaminase activity"/>
    <property type="evidence" value="ECO:0007669"/>
    <property type="project" value="InterPro"/>
</dbReference>
<protein>
    <submittedName>
        <fullName evidence="3">NAD(+) synthase</fullName>
    </submittedName>
</protein>
<proteinExistence type="predicted"/>
<dbReference type="EMBL" id="DVKQ01000011">
    <property type="protein sequence ID" value="HIT37122.1"/>
    <property type="molecule type" value="Genomic_DNA"/>
</dbReference>
<dbReference type="PROSITE" id="PS50263">
    <property type="entry name" value="CN_HYDROLASE"/>
    <property type="match status" value="1"/>
</dbReference>
<evidence type="ECO:0000313" key="3">
    <source>
        <dbReference type="EMBL" id="HIT37122.1"/>
    </source>
</evidence>
<dbReference type="InterPro" id="IPR003694">
    <property type="entry name" value="NAD_synthase"/>
</dbReference>
<dbReference type="Proteomes" id="UP000886833">
    <property type="component" value="Unassembled WGS sequence"/>
</dbReference>